<feature type="transmembrane region" description="Helical" evidence="8">
    <location>
        <begin position="31"/>
        <end position="50"/>
    </location>
</feature>
<evidence type="ECO:0000256" key="6">
    <source>
        <dbReference type="ARBA" id="ARBA00022989"/>
    </source>
</evidence>
<name>A0A1V5SIF6_9BACT</name>
<dbReference type="GO" id="GO:0055085">
    <property type="term" value="P:transmembrane transport"/>
    <property type="evidence" value="ECO:0007669"/>
    <property type="project" value="TreeGrafter"/>
</dbReference>
<evidence type="ECO:0000256" key="8">
    <source>
        <dbReference type="SAM" id="Phobius"/>
    </source>
</evidence>
<evidence type="ECO:0000256" key="3">
    <source>
        <dbReference type="ARBA" id="ARBA00022448"/>
    </source>
</evidence>
<dbReference type="PANTHER" id="PTHR21716">
    <property type="entry name" value="TRANSMEMBRANE PROTEIN"/>
    <property type="match status" value="1"/>
</dbReference>
<comment type="caution">
    <text evidence="9">The sequence shown here is derived from an EMBL/GenBank/DDBJ whole genome shotgun (WGS) entry which is preliminary data.</text>
</comment>
<feature type="transmembrane region" description="Helical" evidence="8">
    <location>
        <begin position="233"/>
        <end position="259"/>
    </location>
</feature>
<evidence type="ECO:0000256" key="5">
    <source>
        <dbReference type="ARBA" id="ARBA00022692"/>
    </source>
</evidence>
<dbReference type="InterPro" id="IPR002549">
    <property type="entry name" value="AI-2E-like"/>
</dbReference>
<accession>A0A1V5SIF6</accession>
<feature type="transmembrane region" description="Helical" evidence="8">
    <location>
        <begin position="7"/>
        <end position="25"/>
    </location>
</feature>
<evidence type="ECO:0000256" key="1">
    <source>
        <dbReference type="ARBA" id="ARBA00004651"/>
    </source>
</evidence>
<comment type="similarity">
    <text evidence="2">Belongs to the autoinducer-2 exporter (AI-2E) (TC 2.A.86) family.</text>
</comment>
<keyword evidence="7 8" id="KW-0472">Membrane</keyword>
<feature type="transmembrane region" description="Helical" evidence="8">
    <location>
        <begin position="62"/>
        <end position="80"/>
    </location>
</feature>
<comment type="subcellular location">
    <subcellularLocation>
        <location evidence="1">Cell membrane</location>
        <topology evidence="1">Multi-pass membrane protein</topology>
    </subcellularLocation>
</comment>
<dbReference type="AlphaFoldDB" id="A0A1V5SIF6"/>
<evidence type="ECO:0000256" key="7">
    <source>
        <dbReference type="ARBA" id="ARBA00023136"/>
    </source>
</evidence>
<keyword evidence="5 8" id="KW-0812">Transmembrane</keyword>
<dbReference type="Proteomes" id="UP000485569">
    <property type="component" value="Unassembled WGS sequence"/>
</dbReference>
<feature type="transmembrane region" description="Helical" evidence="8">
    <location>
        <begin position="143"/>
        <end position="168"/>
    </location>
</feature>
<feature type="transmembrane region" description="Helical" evidence="8">
    <location>
        <begin position="210"/>
        <end position="227"/>
    </location>
</feature>
<evidence type="ECO:0000256" key="4">
    <source>
        <dbReference type="ARBA" id="ARBA00022475"/>
    </source>
</evidence>
<reference evidence="9" key="1">
    <citation type="submission" date="2017-02" db="EMBL/GenBank/DDBJ databases">
        <title>Delving into the versatile metabolic prowess of the omnipresent phylum Bacteroidetes.</title>
        <authorList>
            <person name="Nobu M.K."/>
            <person name="Mei R."/>
            <person name="Narihiro T."/>
            <person name="Kuroda K."/>
            <person name="Liu W.-T."/>
        </authorList>
    </citation>
    <scope>NUCLEOTIDE SEQUENCE</scope>
    <source>
        <strain evidence="9">ADurb.Bin276</strain>
    </source>
</reference>
<keyword evidence="6 8" id="KW-1133">Transmembrane helix</keyword>
<gene>
    <name evidence="9" type="primary">tqsA</name>
    <name evidence="9" type="ORF">BWY41_02154</name>
</gene>
<proteinExistence type="inferred from homology"/>
<dbReference type="EMBL" id="MWBQ01000218">
    <property type="protein sequence ID" value="OQA54326.1"/>
    <property type="molecule type" value="Genomic_DNA"/>
</dbReference>
<protein>
    <submittedName>
        <fullName evidence="9">AI-2 transport protein TqsA</fullName>
    </submittedName>
</protein>
<keyword evidence="4" id="KW-1003">Cell membrane</keyword>
<feature type="transmembrane region" description="Helical" evidence="8">
    <location>
        <begin position="266"/>
        <end position="289"/>
    </location>
</feature>
<keyword evidence="3" id="KW-0813">Transport</keyword>
<dbReference type="GO" id="GO:0005886">
    <property type="term" value="C:plasma membrane"/>
    <property type="evidence" value="ECO:0007669"/>
    <property type="project" value="UniProtKB-SubCell"/>
</dbReference>
<feature type="transmembrane region" description="Helical" evidence="8">
    <location>
        <begin position="301"/>
        <end position="329"/>
    </location>
</feature>
<organism evidence="9">
    <name type="scientific">Candidatus Atribacter allofermentans</name>
    <dbReference type="NCBI Taxonomy" id="1852833"/>
    <lineage>
        <taxon>Bacteria</taxon>
        <taxon>Pseudomonadati</taxon>
        <taxon>Atribacterota</taxon>
        <taxon>Atribacteria</taxon>
        <taxon>Atribacterales</taxon>
        <taxon>Atribacteraceae</taxon>
        <taxon>Atribacter</taxon>
    </lineage>
</organism>
<dbReference type="PANTHER" id="PTHR21716:SF53">
    <property type="entry name" value="PERMEASE PERM-RELATED"/>
    <property type="match status" value="1"/>
</dbReference>
<evidence type="ECO:0000313" key="9">
    <source>
        <dbReference type="EMBL" id="OQA54326.1"/>
    </source>
</evidence>
<dbReference type="Pfam" id="PF01594">
    <property type="entry name" value="AI-2E_transport"/>
    <property type="match status" value="1"/>
</dbReference>
<sequence>MTSDKILINLYRLLIAIIILVVVYILRNILIPFALGGILAYALTPAARYLNNRGFSWKTSVLIIFLALLIFFILLFFLIIPEAVSQFRSLTSNLPEYTSKIIDIAKTIDERYPALGISEAIEEFMINLSSNLQSYLATILSNIVNLFSLIMSIIFMGFVLTPFILYYFMADAVKIRRALIRLFPSQKRKEFVNLIRLTDKIVGNFIRGRLLVSLFVGVCVTIGLFLMNIEFSLVIGVIAGILDIIPYLGPIVGAIPALIFAGTKSIWLVLAVALLFGGINLIEGIFIAPKFMGKEVGLHPVTVLFALLVGGELFGALGVIVSIPVAGVLKALYLHNRKRIQNDIT</sequence>
<evidence type="ECO:0000256" key="2">
    <source>
        <dbReference type="ARBA" id="ARBA00009773"/>
    </source>
</evidence>